<evidence type="ECO:0000313" key="1">
    <source>
        <dbReference type="EMBL" id="MCY1137671.1"/>
    </source>
</evidence>
<dbReference type="EMBL" id="JAPNTZ010000002">
    <property type="protein sequence ID" value="MCY1137671.1"/>
    <property type="molecule type" value="Genomic_DNA"/>
</dbReference>
<organism evidence="1 2">
    <name type="scientific">Paractinoplanes pyxinae</name>
    <dbReference type="NCBI Taxonomy" id="2997416"/>
    <lineage>
        <taxon>Bacteria</taxon>
        <taxon>Bacillati</taxon>
        <taxon>Actinomycetota</taxon>
        <taxon>Actinomycetes</taxon>
        <taxon>Micromonosporales</taxon>
        <taxon>Micromonosporaceae</taxon>
        <taxon>Paractinoplanes</taxon>
    </lineage>
</organism>
<protein>
    <submittedName>
        <fullName evidence="1">Uncharacterized protein</fullName>
    </submittedName>
</protein>
<gene>
    <name evidence="1" type="ORF">OWR29_06640</name>
</gene>
<sequence length="618" mass="65270">MNKAIWLRITLSGVLLLTLTSACTRDKRDRKEAAAPAPNIQVTVQPDAPTKLTTDGVTVILPAGASKAGTTVKLTVDSGPPPPSVPAGITVVGRKATVELPGRLAKPATVTFPAPRTIADGTLRPVVVWQNATGAWRWTPTTYKAGAATVTATVDHFSGGFLGGIDVQKWIKDRGQAVKNYATGRSGVSQPSCGDEKAARAGGLRVSSDQGDRVKWCFGLQDGKRVLKVANNTRTYQEITYPAGWKVVGGGSASFNADTVARAFGMAASTPRGKASRIIDGGDTLALSVPAGATGRVRSELSTTAWLVSAIWFGAEVYKMVADAAGDAFAAAAKGALDRFALVLGMSGEADPVDGLKECLKGVSDLTEMTADTGREIVKFAFKCVPAIMKSQLDDVQVWAAGTIVSMIGTLVGTILTGVNLLASGARDIWDSIASFGGGSDVLYDIAITAPTTKVTGADLARAGCPGCRLTGQIPFNHPAWGPSALVVALSEETSDLLAFDSAGKVRWRRHYDRMWYEGAPARPGTDATGNLFVNFNPGRYNGVIVLRPVADGFQDFATLPDLDSGYAERFYSARLVLNKSTNTYKVRSELNDCEPDCASGTIHVQDYHYNGKDYVPR</sequence>
<proteinExistence type="predicted"/>
<reference evidence="1" key="1">
    <citation type="submission" date="2022-11" db="EMBL/GenBank/DDBJ databases">
        <authorList>
            <person name="Somphong A."/>
            <person name="Phongsopitanun W."/>
        </authorList>
    </citation>
    <scope>NUCLEOTIDE SEQUENCE</scope>
    <source>
        <strain evidence="1">Pm04-4</strain>
    </source>
</reference>
<name>A0ABT4ATU5_9ACTN</name>
<evidence type="ECO:0000313" key="2">
    <source>
        <dbReference type="Proteomes" id="UP001151002"/>
    </source>
</evidence>
<dbReference type="PROSITE" id="PS51257">
    <property type="entry name" value="PROKAR_LIPOPROTEIN"/>
    <property type="match status" value="1"/>
</dbReference>
<keyword evidence="2" id="KW-1185">Reference proteome</keyword>
<comment type="caution">
    <text evidence="1">The sequence shown here is derived from an EMBL/GenBank/DDBJ whole genome shotgun (WGS) entry which is preliminary data.</text>
</comment>
<accession>A0ABT4ATU5</accession>
<dbReference type="RefSeq" id="WP_267561619.1">
    <property type="nucleotide sequence ID" value="NZ_JAPNTZ010000002.1"/>
</dbReference>
<dbReference type="Proteomes" id="UP001151002">
    <property type="component" value="Unassembled WGS sequence"/>
</dbReference>